<reference evidence="2 3" key="1">
    <citation type="submission" date="2024-03" db="EMBL/GenBank/DDBJ databases">
        <title>The Acrasis kona genome and developmental transcriptomes reveal deep origins of eukaryotic multicellular pathways.</title>
        <authorList>
            <person name="Sheikh S."/>
            <person name="Fu C.-J."/>
            <person name="Brown M.W."/>
            <person name="Baldauf S.L."/>
        </authorList>
    </citation>
    <scope>NUCLEOTIDE SEQUENCE [LARGE SCALE GENOMIC DNA]</scope>
    <source>
        <strain evidence="2 3">ATCC MYA-3509</strain>
    </source>
</reference>
<comment type="caution">
    <text evidence="2">The sequence shown here is derived from an EMBL/GenBank/DDBJ whole genome shotgun (WGS) entry which is preliminary data.</text>
</comment>
<evidence type="ECO:0000256" key="1">
    <source>
        <dbReference type="SAM" id="MobiDB-lite"/>
    </source>
</evidence>
<feature type="compositionally biased region" description="Basic residues" evidence="1">
    <location>
        <begin position="196"/>
        <end position="205"/>
    </location>
</feature>
<dbReference type="AlphaFoldDB" id="A0AAW2YZA7"/>
<organism evidence="2 3">
    <name type="scientific">Acrasis kona</name>
    <dbReference type="NCBI Taxonomy" id="1008807"/>
    <lineage>
        <taxon>Eukaryota</taxon>
        <taxon>Discoba</taxon>
        <taxon>Heterolobosea</taxon>
        <taxon>Tetramitia</taxon>
        <taxon>Eutetramitia</taxon>
        <taxon>Acrasidae</taxon>
        <taxon>Acrasis</taxon>
    </lineage>
</organism>
<sequence>MGNRQASIFLTNNTQSTIRLTNYELKKGKVANLSMETSVTHQSVKLFDVAEGQQKDDDEAKGYWFFGMFKYEMTKTTASISKVDIHFIYWFKIICQLHKTDINKSGFIIIPEAENAHAVDFPFLFIEPEINDLATTNYTFYLMDVTNVDVFRLSLSPHASMQSSVQNPEVEKSQLELQNILKEMRPETKPDPVKEMKRRQSMMRRKNLEDEADRFWKQQQQMLQEEPSQEIHQQEGSSNTFSPVVPYSPSDPIVTVGSPRRMSTKSVLNKYLQEISESKPQRVKTADAIAQMSSTTTQAPMTLPVAEPIDASKRISPNSFVNNILKQKGLPIISQPVKNDRHDSITLNKNIKDEEEEFWKLQRELLEKQQNDADDETSLE</sequence>
<accession>A0AAW2YZA7</accession>
<keyword evidence="3" id="KW-1185">Reference proteome</keyword>
<name>A0AAW2YZA7_9EUKA</name>
<protein>
    <submittedName>
        <fullName evidence="2">Phosphocholine transferase</fullName>
    </submittedName>
</protein>
<evidence type="ECO:0000313" key="2">
    <source>
        <dbReference type="EMBL" id="KAL0482367.1"/>
    </source>
</evidence>
<evidence type="ECO:0000313" key="3">
    <source>
        <dbReference type="Proteomes" id="UP001431209"/>
    </source>
</evidence>
<gene>
    <name evidence="2" type="ORF">AKO1_013029</name>
</gene>
<dbReference type="GO" id="GO:0016740">
    <property type="term" value="F:transferase activity"/>
    <property type="evidence" value="ECO:0007669"/>
    <property type="project" value="UniProtKB-KW"/>
</dbReference>
<keyword evidence="2" id="KW-0808">Transferase</keyword>
<feature type="compositionally biased region" description="Basic and acidic residues" evidence="1">
    <location>
        <begin position="206"/>
        <end position="216"/>
    </location>
</feature>
<dbReference type="EMBL" id="JAOPGA020000842">
    <property type="protein sequence ID" value="KAL0482367.1"/>
    <property type="molecule type" value="Genomic_DNA"/>
</dbReference>
<proteinExistence type="predicted"/>
<feature type="region of interest" description="Disordered" evidence="1">
    <location>
        <begin position="187"/>
        <end position="261"/>
    </location>
</feature>
<dbReference type="Proteomes" id="UP001431209">
    <property type="component" value="Unassembled WGS sequence"/>
</dbReference>